<dbReference type="InterPro" id="IPR002401">
    <property type="entry name" value="Cyt_P450_E_grp-I"/>
</dbReference>
<keyword evidence="11" id="KW-1185">Reference proteome</keyword>
<dbReference type="Proteomes" id="UP001345691">
    <property type="component" value="Unassembled WGS sequence"/>
</dbReference>
<keyword evidence="9" id="KW-1133">Transmembrane helix</keyword>
<keyword evidence="6 8" id="KW-0408">Iron</keyword>
<dbReference type="SUPFAM" id="SSF48264">
    <property type="entry name" value="Cytochrome P450"/>
    <property type="match status" value="1"/>
</dbReference>
<dbReference type="PRINTS" id="PR00463">
    <property type="entry name" value="EP450I"/>
</dbReference>
<evidence type="ECO:0000313" key="11">
    <source>
        <dbReference type="Proteomes" id="UP001345691"/>
    </source>
</evidence>
<gene>
    <name evidence="10" type="ORF">LTR69_003714</name>
</gene>
<keyword evidence="4 8" id="KW-0479">Metal-binding</keyword>
<comment type="similarity">
    <text evidence="2 8">Belongs to the cytochrome P450 family.</text>
</comment>
<dbReference type="CDD" id="cd11041">
    <property type="entry name" value="CYP503A1-like"/>
    <property type="match status" value="1"/>
</dbReference>
<comment type="cofactor">
    <cofactor evidence="1">
        <name>heme</name>
        <dbReference type="ChEBI" id="CHEBI:30413"/>
    </cofactor>
</comment>
<accession>A0ABR0JHG4</accession>
<name>A0ABR0JHG4_9EURO</name>
<keyword evidence="5 8" id="KW-0560">Oxidoreductase</keyword>
<proteinExistence type="inferred from homology"/>
<evidence type="ECO:0000256" key="3">
    <source>
        <dbReference type="ARBA" id="ARBA00022617"/>
    </source>
</evidence>
<feature type="transmembrane region" description="Helical" evidence="9">
    <location>
        <begin position="12"/>
        <end position="32"/>
    </location>
</feature>
<evidence type="ECO:0000256" key="1">
    <source>
        <dbReference type="ARBA" id="ARBA00001971"/>
    </source>
</evidence>
<dbReference type="Pfam" id="PF00067">
    <property type="entry name" value="p450"/>
    <property type="match status" value="1"/>
</dbReference>
<protein>
    <recommendedName>
        <fullName evidence="12">Cytochrome P450</fullName>
    </recommendedName>
</protein>
<dbReference type="PANTHER" id="PTHR46206">
    <property type="entry name" value="CYTOCHROME P450"/>
    <property type="match status" value="1"/>
</dbReference>
<evidence type="ECO:0000256" key="5">
    <source>
        <dbReference type="ARBA" id="ARBA00023002"/>
    </source>
</evidence>
<dbReference type="InterPro" id="IPR001128">
    <property type="entry name" value="Cyt_P450"/>
</dbReference>
<evidence type="ECO:0000256" key="6">
    <source>
        <dbReference type="ARBA" id="ARBA00023004"/>
    </source>
</evidence>
<dbReference type="InterPro" id="IPR017972">
    <property type="entry name" value="Cyt_P450_CS"/>
</dbReference>
<evidence type="ECO:0000256" key="7">
    <source>
        <dbReference type="ARBA" id="ARBA00023033"/>
    </source>
</evidence>
<comment type="caution">
    <text evidence="10">The sequence shown here is derived from an EMBL/GenBank/DDBJ whole genome shotgun (WGS) entry which is preliminary data.</text>
</comment>
<dbReference type="InterPro" id="IPR036396">
    <property type="entry name" value="Cyt_P450_sf"/>
</dbReference>
<evidence type="ECO:0000256" key="8">
    <source>
        <dbReference type="RuleBase" id="RU000461"/>
    </source>
</evidence>
<reference evidence="10 11" key="1">
    <citation type="submission" date="2023-08" db="EMBL/GenBank/DDBJ databases">
        <title>Black Yeasts Isolated from many extreme environments.</title>
        <authorList>
            <person name="Coleine C."/>
            <person name="Stajich J.E."/>
            <person name="Selbmann L."/>
        </authorList>
    </citation>
    <scope>NUCLEOTIDE SEQUENCE [LARGE SCALE GENOMIC DNA]</scope>
    <source>
        <strain evidence="10 11">CCFEE 6328</strain>
    </source>
</reference>
<organism evidence="10 11">
    <name type="scientific">Exophiala sideris</name>
    <dbReference type="NCBI Taxonomy" id="1016849"/>
    <lineage>
        <taxon>Eukaryota</taxon>
        <taxon>Fungi</taxon>
        <taxon>Dikarya</taxon>
        <taxon>Ascomycota</taxon>
        <taxon>Pezizomycotina</taxon>
        <taxon>Eurotiomycetes</taxon>
        <taxon>Chaetothyriomycetidae</taxon>
        <taxon>Chaetothyriales</taxon>
        <taxon>Herpotrichiellaceae</taxon>
        <taxon>Exophiala</taxon>
    </lineage>
</organism>
<dbReference type="PROSITE" id="PS00086">
    <property type="entry name" value="CYTOCHROME_P450"/>
    <property type="match status" value="1"/>
</dbReference>
<keyword evidence="7 8" id="KW-0503">Monooxygenase</keyword>
<evidence type="ECO:0000256" key="9">
    <source>
        <dbReference type="SAM" id="Phobius"/>
    </source>
</evidence>
<dbReference type="EMBL" id="JAVRRF010000006">
    <property type="protein sequence ID" value="KAK5063947.1"/>
    <property type="molecule type" value="Genomic_DNA"/>
</dbReference>
<evidence type="ECO:0000256" key="2">
    <source>
        <dbReference type="ARBA" id="ARBA00010617"/>
    </source>
</evidence>
<keyword evidence="3 8" id="KW-0349">Heme</keyword>
<sequence length="550" mass="61451">MDLPDLSVITDTHPVALFISGFLGFLSIYIFYSSFVSATARHTGLPWVSNKRRWFLSRLRTRIWTTRYYGDALKVAYDEYAKHDRPCVLAGMDGDTILLPQSAIPWVVAQPDSVLSVNGSHKHVLQTGYTFPRREVMDPTVHFDVVRSELTRQLLTVTPEVCDELAAAVDEIWGTSTKKWAFVKVFDSLTRIIARVNNRVFVGLPLCRDEKYIENATGFAEDIAWSSTILRLFPGLLRPLAARFVTKANHKHAQEFTQILTPEIQRRQQILDEAGPADDATEDSGAHTQGKNDFLQWLLTRSLTKSHSKPDETNPDIIAARLLHINFASVHTTSFIASNALLDILAAPTDQKIPEKLEAEAHEAMDNAELDSDSNVRSWARDILPKMKYLDSALRESSRKASIIGVGVNHKVVAKGGVTTPDGTFLPEGSLVAVHSWGVHNDGDVYDEPDKYRPFRYVEGGAAEQFTATSTTYLGFGHGRHACPGRFFAANELKLLLAYLLVNYEIQMVMEGGVGGVWNGKGYRPECDWLGPMHVFPDGAKLRIRRKVVE</sequence>
<evidence type="ECO:0000256" key="4">
    <source>
        <dbReference type="ARBA" id="ARBA00022723"/>
    </source>
</evidence>
<keyword evidence="9" id="KW-0812">Transmembrane</keyword>
<keyword evidence="9" id="KW-0472">Membrane</keyword>
<evidence type="ECO:0000313" key="10">
    <source>
        <dbReference type="EMBL" id="KAK5063947.1"/>
    </source>
</evidence>
<dbReference type="Gene3D" id="1.10.630.10">
    <property type="entry name" value="Cytochrome P450"/>
    <property type="match status" value="1"/>
</dbReference>
<dbReference type="PANTHER" id="PTHR46206:SF1">
    <property type="entry name" value="P450, PUTATIVE (EUROFUNG)-RELATED"/>
    <property type="match status" value="1"/>
</dbReference>
<evidence type="ECO:0008006" key="12">
    <source>
        <dbReference type="Google" id="ProtNLM"/>
    </source>
</evidence>